<comment type="caution">
    <text evidence="2">The sequence shown here is derived from an EMBL/GenBank/DDBJ whole genome shotgun (WGS) entry which is preliminary data.</text>
</comment>
<sequence length="538" mass="58790">WWMEVLTIFISTGFMIGLLAILASFQNRLTTEWTFFISINAVVAIVITAARATLLATVSVCLSQEKWNHFNNRARRLQDLNIIDRASRGPLGSIQMLFSVSWGVATVSAVVMILSLLTDSFVQQVVSFQPGNIYAHQDGSATFGHAVSYSSGLNFNWGRSVHDELIATNPDLESAFFRGIWQTSWPSGVNCTSNCTWDQSYYTIGFSNTCADVTKETLASLQCSDNRTITLPYDNPAPCNLTTPQGLHFPFVPNSGGSAMAITSIGWDLGTNSTENLDGRSLSKSAFWSWNRNDIDLISMSLHLKPMLQNSTVVECTSSIVVYKYSNISFISNNLNIGASEKTPLGKVSGTTTMLPPECVSNNCFWADTLLWWNNTSPEIPHISISGTDLSIVARLFRSQAFSGSVGLGSQSVGSTTAFGNGSLETVSGVLDNIAQSLTDMIREKGAVQVAQGLTSQAVVYMRVQWLWLILPIALQVFGVLALIGALVERRQTKDVPLWKGSALAVLYHSVDKDGVLGTRVRDLQELEDLGMTQVMLE</sequence>
<dbReference type="OMA" id="SMQGAIY"/>
<gene>
    <name evidence="2" type="ORF">TRIATDRAFT_174938</name>
</gene>
<evidence type="ECO:0000313" key="2">
    <source>
        <dbReference type="EMBL" id="EHK45371.1"/>
    </source>
</evidence>
<keyword evidence="1" id="KW-0812">Transmembrane</keyword>
<dbReference type="eggNOG" id="ENOG502SP41">
    <property type="taxonomic scope" value="Eukaryota"/>
</dbReference>
<dbReference type="OrthoDB" id="5376804at2759"/>
<evidence type="ECO:0000256" key="1">
    <source>
        <dbReference type="SAM" id="Phobius"/>
    </source>
</evidence>
<accession>G9NWL7</accession>
<dbReference type="AlphaFoldDB" id="G9NWL7"/>
<keyword evidence="1" id="KW-1133">Transmembrane helix</keyword>
<dbReference type="PANTHER" id="PTHR35394:SF5">
    <property type="entry name" value="DUF3176 DOMAIN-CONTAINING PROTEIN"/>
    <property type="match status" value="1"/>
</dbReference>
<dbReference type="Proteomes" id="UP000005426">
    <property type="component" value="Unassembled WGS sequence"/>
</dbReference>
<feature type="transmembrane region" description="Helical" evidence="1">
    <location>
        <begin position="96"/>
        <end position="117"/>
    </location>
</feature>
<organism evidence="2 3">
    <name type="scientific">Hypocrea atroviridis (strain ATCC 20476 / IMI 206040)</name>
    <name type="common">Trichoderma atroviride</name>
    <dbReference type="NCBI Taxonomy" id="452589"/>
    <lineage>
        <taxon>Eukaryota</taxon>
        <taxon>Fungi</taxon>
        <taxon>Dikarya</taxon>
        <taxon>Ascomycota</taxon>
        <taxon>Pezizomycotina</taxon>
        <taxon>Sordariomycetes</taxon>
        <taxon>Hypocreomycetidae</taxon>
        <taxon>Hypocreales</taxon>
        <taxon>Hypocreaceae</taxon>
        <taxon>Trichoderma</taxon>
    </lineage>
</organism>
<reference evidence="2 3" key="1">
    <citation type="journal article" date="2011" name="Genome Biol.">
        <title>Comparative genome sequence analysis underscores mycoparasitism as the ancestral life style of Trichoderma.</title>
        <authorList>
            <person name="Kubicek C.P."/>
            <person name="Herrera-Estrella A."/>
            <person name="Seidl-Seiboth V."/>
            <person name="Martinez D.A."/>
            <person name="Druzhinina I.S."/>
            <person name="Thon M."/>
            <person name="Zeilinger S."/>
            <person name="Casas-Flores S."/>
            <person name="Horwitz B.A."/>
            <person name="Mukherjee P.K."/>
            <person name="Mukherjee M."/>
            <person name="Kredics L."/>
            <person name="Alcaraz L.D."/>
            <person name="Aerts A."/>
            <person name="Antal Z."/>
            <person name="Atanasova L."/>
            <person name="Cervantes-Badillo M.G."/>
            <person name="Challacombe J."/>
            <person name="Chertkov O."/>
            <person name="McCluskey K."/>
            <person name="Coulpier F."/>
            <person name="Deshpande N."/>
            <person name="von Doehren H."/>
            <person name="Ebbole D.J."/>
            <person name="Esquivel-Naranjo E.U."/>
            <person name="Fekete E."/>
            <person name="Flipphi M."/>
            <person name="Glaser F."/>
            <person name="Gomez-Rodriguez E.Y."/>
            <person name="Gruber S."/>
            <person name="Han C."/>
            <person name="Henrissat B."/>
            <person name="Hermosa R."/>
            <person name="Hernandez-Onate M."/>
            <person name="Karaffa L."/>
            <person name="Kosti I."/>
            <person name="Le Crom S."/>
            <person name="Lindquist E."/>
            <person name="Lucas S."/>
            <person name="Luebeck M."/>
            <person name="Luebeck P.S."/>
            <person name="Margeot A."/>
            <person name="Metz B."/>
            <person name="Misra M."/>
            <person name="Nevalainen H."/>
            <person name="Omann M."/>
            <person name="Packer N."/>
            <person name="Perrone G."/>
            <person name="Uresti-Rivera E.E."/>
            <person name="Salamov A."/>
            <person name="Schmoll M."/>
            <person name="Seiboth B."/>
            <person name="Shapiro H."/>
            <person name="Sukno S."/>
            <person name="Tamayo-Ramos J.A."/>
            <person name="Tisch D."/>
            <person name="Wiest A."/>
            <person name="Wilkinson H.H."/>
            <person name="Zhang M."/>
            <person name="Coutinho P.M."/>
            <person name="Kenerley C.M."/>
            <person name="Monte E."/>
            <person name="Baker S.E."/>
            <person name="Grigoriev I.V."/>
        </authorList>
    </citation>
    <scope>NUCLEOTIDE SEQUENCE [LARGE SCALE GENOMIC DNA]</scope>
    <source>
        <strain evidence="3">ATCC 20476 / IMI 206040</strain>
    </source>
</reference>
<keyword evidence="3" id="KW-1185">Reference proteome</keyword>
<feature type="transmembrane region" description="Helical" evidence="1">
    <location>
        <begin position="37"/>
        <end position="63"/>
    </location>
</feature>
<dbReference type="EMBL" id="ABDG02000024">
    <property type="protein sequence ID" value="EHK45371.1"/>
    <property type="molecule type" value="Genomic_DNA"/>
</dbReference>
<feature type="transmembrane region" description="Helical" evidence="1">
    <location>
        <begin position="466"/>
        <end position="488"/>
    </location>
</feature>
<dbReference type="STRING" id="452589.G9NWL7"/>
<protein>
    <submittedName>
        <fullName evidence="2">Uncharacterized protein</fullName>
    </submittedName>
</protein>
<dbReference type="HOGENOM" id="CLU_015092_4_1_1"/>
<dbReference type="InterPro" id="IPR021514">
    <property type="entry name" value="DUF3176"/>
</dbReference>
<dbReference type="PANTHER" id="PTHR35394">
    <property type="entry name" value="DUF3176 DOMAIN-CONTAINING PROTEIN"/>
    <property type="match status" value="1"/>
</dbReference>
<feature type="transmembrane region" description="Helical" evidence="1">
    <location>
        <begin position="5"/>
        <end position="25"/>
    </location>
</feature>
<proteinExistence type="predicted"/>
<evidence type="ECO:0000313" key="3">
    <source>
        <dbReference type="Proteomes" id="UP000005426"/>
    </source>
</evidence>
<feature type="non-terminal residue" evidence="2">
    <location>
        <position position="538"/>
    </location>
</feature>
<feature type="non-terminal residue" evidence="2">
    <location>
        <position position="1"/>
    </location>
</feature>
<name>G9NWL7_HYPAI</name>
<keyword evidence="1" id="KW-0472">Membrane</keyword>
<dbReference type="Pfam" id="PF11374">
    <property type="entry name" value="DUF3176"/>
    <property type="match status" value="1"/>
</dbReference>